<sequence>MSRVYVVVVNWNGWRDTVECLESLRALNYSPLSVIVCDNGSTDDSLHRLRDWVDDHGVDCAEYSAAEAESGGIAGLDPWLVLVRNGGNLGFAGGNNVALRYTLSRDDFSYAWLLNNDTVVDRDALSHLVRRMEEHPSIGMCGSTIRYYADRDKVQALGGGHYCRFVGLPWHYGRFLGGRTERSRAERWMNYVEGASLMVSSRFLREVGLMSEDYFLYFEEADWAERAKGRFELGYAPQSLVYHKVGRSIGTSSNPRRKSYTCDFYNVRNRILFTRRYYPHALPTVYLVLLGGLLLRILLGRFDHAAMVLRLLLGRGKR</sequence>
<keyword evidence="4" id="KW-1133">Transmembrane helix</keyword>
<dbReference type="SUPFAM" id="SSF53448">
    <property type="entry name" value="Nucleotide-diphospho-sugar transferases"/>
    <property type="match status" value="1"/>
</dbReference>
<evidence type="ECO:0000313" key="6">
    <source>
        <dbReference type="EMBL" id="MBJ6799257.1"/>
    </source>
</evidence>
<dbReference type="PANTHER" id="PTHR43179:SF12">
    <property type="entry name" value="GALACTOFURANOSYLTRANSFERASE GLFT2"/>
    <property type="match status" value="1"/>
</dbReference>
<evidence type="ECO:0000259" key="5">
    <source>
        <dbReference type="Pfam" id="PF00535"/>
    </source>
</evidence>
<evidence type="ECO:0000256" key="1">
    <source>
        <dbReference type="ARBA" id="ARBA00006739"/>
    </source>
</evidence>
<name>A0ABS0YMT5_9BACT</name>
<comment type="similarity">
    <text evidence="1">Belongs to the glycosyltransferase 2 family.</text>
</comment>
<dbReference type="InterPro" id="IPR001173">
    <property type="entry name" value="Glyco_trans_2-like"/>
</dbReference>
<keyword evidence="2" id="KW-0328">Glycosyltransferase</keyword>
<dbReference type="EMBL" id="JAEMHK010000002">
    <property type="protein sequence ID" value="MBJ6799257.1"/>
    <property type="molecule type" value="Genomic_DNA"/>
</dbReference>
<organism evidence="6 7">
    <name type="scientific">Geomonas propionica</name>
    <dbReference type="NCBI Taxonomy" id="2798582"/>
    <lineage>
        <taxon>Bacteria</taxon>
        <taxon>Pseudomonadati</taxon>
        <taxon>Thermodesulfobacteriota</taxon>
        <taxon>Desulfuromonadia</taxon>
        <taxon>Geobacterales</taxon>
        <taxon>Geobacteraceae</taxon>
        <taxon>Geomonas</taxon>
    </lineage>
</organism>
<comment type="caution">
    <text evidence="6">The sequence shown here is derived from an EMBL/GenBank/DDBJ whole genome shotgun (WGS) entry which is preliminary data.</text>
</comment>
<keyword evidence="3" id="KW-0808">Transferase</keyword>
<protein>
    <submittedName>
        <fullName evidence="6">Glycosyltransferase family 2 protein</fullName>
    </submittedName>
</protein>
<keyword evidence="7" id="KW-1185">Reference proteome</keyword>
<evidence type="ECO:0000256" key="2">
    <source>
        <dbReference type="ARBA" id="ARBA00022676"/>
    </source>
</evidence>
<dbReference type="Proteomes" id="UP000641025">
    <property type="component" value="Unassembled WGS sequence"/>
</dbReference>
<dbReference type="Gene3D" id="3.90.550.10">
    <property type="entry name" value="Spore Coat Polysaccharide Biosynthesis Protein SpsA, Chain A"/>
    <property type="match status" value="1"/>
</dbReference>
<dbReference type="InterPro" id="IPR029044">
    <property type="entry name" value="Nucleotide-diphossugar_trans"/>
</dbReference>
<accession>A0ABS0YMT5</accession>
<gene>
    <name evidence="6" type="ORF">JFN90_03800</name>
</gene>
<feature type="domain" description="Glycosyltransferase 2-like" evidence="5">
    <location>
        <begin position="6"/>
        <end position="153"/>
    </location>
</feature>
<feature type="transmembrane region" description="Helical" evidence="4">
    <location>
        <begin position="277"/>
        <end position="299"/>
    </location>
</feature>
<dbReference type="CDD" id="cd04186">
    <property type="entry name" value="GT_2_like_c"/>
    <property type="match status" value="1"/>
</dbReference>
<dbReference type="PANTHER" id="PTHR43179">
    <property type="entry name" value="RHAMNOSYLTRANSFERASE WBBL"/>
    <property type="match status" value="1"/>
</dbReference>
<proteinExistence type="inferred from homology"/>
<keyword evidence="4" id="KW-0812">Transmembrane</keyword>
<evidence type="ECO:0000256" key="3">
    <source>
        <dbReference type="ARBA" id="ARBA00022679"/>
    </source>
</evidence>
<evidence type="ECO:0000256" key="4">
    <source>
        <dbReference type="SAM" id="Phobius"/>
    </source>
</evidence>
<dbReference type="Pfam" id="PF00535">
    <property type="entry name" value="Glycos_transf_2"/>
    <property type="match status" value="1"/>
</dbReference>
<reference evidence="6 7" key="1">
    <citation type="submission" date="2020-12" db="EMBL/GenBank/DDBJ databases">
        <title>Geomonas sp. Red259, isolated from paddy soil.</title>
        <authorList>
            <person name="Xu Z."/>
            <person name="Zhang Z."/>
            <person name="Masuda Y."/>
            <person name="Itoh H."/>
            <person name="Senoo K."/>
        </authorList>
    </citation>
    <scope>NUCLEOTIDE SEQUENCE [LARGE SCALE GENOMIC DNA]</scope>
    <source>
        <strain evidence="6 7">Red259</strain>
    </source>
</reference>
<evidence type="ECO:0000313" key="7">
    <source>
        <dbReference type="Proteomes" id="UP000641025"/>
    </source>
</evidence>
<keyword evidence="4" id="KW-0472">Membrane</keyword>